<name>A0A0E9RHY6_ANGAN</name>
<sequence>MSSLVVSLKKKICVPFYCSFSQRSFFRLLFVSPMVNLYVNVCTEYKE</sequence>
<accession>A0A0E9RHY6</accession>
<protein>
    <submittedName>
        <fullName evidence="1">Uncharacterized protein</fullName>
    </submittedName>
</protein>
<organism evidence="1">
    <name type="scientific">Anguilla anguilla</name>
    <name type="common">European freshwater eel</name>
    <name type="synonym">Muraena anguilla</name>
    <dbReference type="NCBI Taxonomy" id="7936"/>
    <lineage>
        <taxon>Eukaryota</taxon>
        <taxon>Metazoa</taxon>
        <taxon>Chordata</taxon>
        <taxon>Craniata</taxon>
        <taxon>Vertebrata</taxon>
        <taxon>Euteleostomi</taxon>
        <taxon>Actinopterygii</taxon>
        <taxon>Neopterygii</taxon>
        <taxon>Teleostei</taxon>
        <taxon>Anguilliformes</taxon>
        <taxon>Anguillidae</taxon>
        <taxon>Anguilla</taxon>
    </lineage>
</organism>
<dbReference type="EMBL" id="GBXM01080492">
    <property type="protein sequence ID" value="JAH28085.1"/>
    <property type="molecule type" value="Transcribed_RNA"/>
</dbReference>
<evidence type="ECO:0000313" key="1">
    <source>
        <dbReference type="EMBL" id="JAH28085.1"/>
    </source>
</evidence>
<proteinExistence type="predicted"/>
<reference evidence="1" key="2">
    <citation type="journal article" date="2015" name="Fish Shellfish Immunol.">
        <title>Early steps in the European eel (Anguilla anguilla)-Vibrio vulnificus interaction in the gills: Role of the RtxA13 toxin.</title>
        <authorList>
            <person name="Callol A."/>
            <person name="Pajuelo D."/>
            <person name="Ebbesson L."/>
            <person name="Teles M."/>
            <person name="MacKenzie S."/>
            <person name="Amaro C."/>
        </authorList>
    </citation>
    <scope>NUCLEOTIDE SEQUENCE</scope>
</reference>
<dbReference type="AlphaFoldDB" id="A0A0E9RHY6"/>
<reference evidence="1" key="1">
    <citation type="submission" date="2014-11" db="EMBL/GenBank/DDBJ databases">
        <authorList>
            <person name="Amaro Gonzalez C."/>
        </authorList>
    </citation>
    <scope>NUCLEOTIDE SEQUENCE</scope>
</reference>